<keyword evidence="11" id="KW-1185">Reference proteome</keyword>
<evidence type="ECO:0000256" key="1">
    <source>
        <dbReference type="ARBA" id="ARBA00004496"/>
    </source>
</evidence>
<evidence type="ECO:0000256" key="6">
    <source>
        <dbReference type="ARBA" id="ARBA00053369"/>
    </source>
</evidence>
<protein>
    <recommendedName>
        <fullName evidence="8 9">7-methyl-GTP pyrophosphatase</fullName>
        <shortName evidence="9">m(7)GTP pyrophosphatase</shortName>
        <ecNumber evidence="9">3.6.1.-</ecNumber>
    </recommendedName>
</protein>
<dbReference type="GO" id="GO:0005737">
    <property type="term" value="C:cytoplasm"/>
    <property type="evidence" value="ECO:0007669"/>
    <property type="project" value="UniProtKB-SubCell"/>
</dbReference>
<dbReference type="GO" id="GO:0009117">
    <property type="term" value="P:nucleotide metabolic process"/>
    <property type="evidence" value="ECO:0007669"/>
    <property type="project" value="UniProtKB-KW"/>
</dbReference>
<comment type="function">
    <text evidence="6 9">Nucleoside triphosphate pyrophosphatase that hydrolyzes 7-methyl-GTP (m(7)GTP). May have a dual role in cell division arrest and in preventing the incorporation of modified nucleotides into cellular nucleic acids.</text>
</comment>
<organism evidence="10 11">
    <name type="scientific">Idiomarina ramblicola</name>
    <dbReference type="NCBI Taxonomy" id="263724"/>
    <lineage>
        <taxon>Bacteria</taxon>
        <taxon>Pseudomonadati</taxon>
        <taxon>Pseudomonadota</taxon>
        <taxon>Gammaproteobacteria</taxon>
        <taxon>Alteromonadales</taxon>
        <taxon>Idiomarinaceae</taxon>
        <taxon>Idiomarina</taxon>
    </lineage>
</organism>
<dbReference type="GO" id="GO:0047429">
    <property type="term" value="F:nucleoside triphosphate diphosphatase activity"/>
    <property type="evidence" value="ECO:0007669"/>
    <property type="project" value="InterPro"/>
</dbReference>
<evidence type="ECO:0000256" key="5">
    <source>
        <dbReference type="ARBA" id="ARBA00050213"/>
    </source>
</evidence>
<dbReference type="InterPro" id="IPR029001">
    <property type="entry name" value="ITPase-like_fam"/>
</dbReference>
<reference evidence="11" key="1">
    <citation type="journal article" date="2018" name="Front. Microbiol.">
        <title>Genome-Based Analysis Reveals the Taxonomy and Diversity of the Family Idiomarinaceae.</title>
        <authorList>
            <person name="Liu Y."/>
            <person name="Lai Q."/>
            <person name="Shao Z."/>
        </authorList>
    </citation>
    <scope>NUCLEOTIDE SEQUENCE [LARGE SCALE GENOMIC DNA]</scope>
    <source>
        <strain evidence="11">R22</strain>
    </source>
</reference>
<name>A0A432Z588_9GAMM</name>
<dbReference type="FunFam" id="3.90.950.10:FF:000005">
    <property type="entry name" value="7-methyl-GTP pyrophosphatase"/>
    <property type="match status" value="1"/>
</dbReference>
<evidence type="ECO:0000256" key="2">
    <source>
        <dbReference type="ARBA" id="ARBA00022490"/>
    </source>
</evidence>
<evidence type="ECO:0000256" key="3">
    <source>
        <dbReference type="ARBA" id="ARBA00022801"/>
    </source>
</evidence>
<dbReference type="Gene3D" id="3.90.950.10">
    <property type="match status" value="1"/>
</dbReference>
<dbReference type="RefSeq" id="WP_126779381.1">
    <property type="nucleotide sequence ID" value="NZ_PIQC01000001.1"/>
</dbReference>
<dbReference type="PIRSF" id="PIRSF006305">
    <property type="entry name" value="Maf"/>
    <property type="match status" value="1"/>
</dbReference>
<comment type="catalytic activity">
    <reaction evidence="5 9">
        <text>N(7)-methyl-GTP + H2O = N(7)-methyl-GMP + diphosphate + H(+)</text>
        <dbReference type="Rhea" id="RHEA:58744"/>
        <dbReference type="ChEBI" id="CHEBI:15377"/>
        <dbReference type="ChEBI" id="CHEBI:15378"/>
        <dbReference type="ChEBI" id="CHEBI:33019"/>
        <dbReference type="ChEBI" id="CHEBI:58285"/>
        <dbReference type="ChEBI" id="CHEBI:87133"/>
    </reaction>
</comment>
<dbReference type="HAMAP" id="MF_00528">
    <property type="entry name" value="Maf"/>
    <property type="match status" value="1"/>
</dbReference>
<evidence type="ECO:0000313" key="11">
    <source>
        <dbReference type="Proteomes" id="UP000288058"/>
    </source>
</evidence>
<keyword evidence="2 9" id="KW-0963">Cytoplasm</keyword>
<feature type="active site" description="Proton acceptor" evidence="9">
    <location>
        <position position="72"/>
    </location>
</feature>
<feature type="site" description="Important for substrate specificity" evidence="9">
    <location>
        <position position="157"/>
    </location>
</feature>
<dbReference type="PANTHER" id="PTHR43213:SF10">
    <property type="entry name" value="7-METHYL-GTP PYROPHOSPHATASE"/>
    <property type="match status" value="1"/>
</dbReference>
<evidence type="ECO:0000313" key="10">
    <source>
        <dbReference type="EMBL" id="RUO73047.1"/>
    </source>
</evidence>
<dbReference type="OrthoDB" id="9813694at2"/>
<proteinExistence type="inferred from homology"/>
<dbReference type="Pfam" id="PF02545">
    <property type="entry name" value="Maf"/>
    <property type="match status" value="1"/>
</dbReference>
<dbReference type="InterPro" id="IPR003697">
    <property type="entry name" value="Maf-like"/>
</dbReference>
<dbReference type="NCBIfam" id="TIGR00172">
    <property type="entry name" value="maf"/>
    <property type="match status" value="1"/>
</dbReference>
<dbReference type="Proteomes" id="UP000288058">
    <property type="component" value="Unassembled WGS sequence"/>
</dbReference>
<comment type="cofactor">
    <cofactor evidence="9">
        <name>a divalent metal cation</name>
        <dbReference type="ChEBI" id="CHEBI:60240"/>
    </cofactor>
</comment>
<sequence length="198" mass="21959">MTLPLILGSGSKYRREILDKLHLKYDVVKPDIDETAVTSESPQQLVGRLADAKARAVEQRMTHNNAVIIGSDQVAVCDGQILGKPGNYENAVRQLSGFVSKTVTFYTGLAVLNTETQQCEVRVEPFEVEFRQLTVNEIERYVELEKPFDCAGSFKSEGLGISLFRRLKGNDPNTLIGLPAIALLDMLRTHGINPLNKD</sequence>
<feature type="site" description="Important for substrate specificity" evidence="9">
    <location>
        <position position="73"/>
    </location>
</feature>
<feature type="site" description="Important for substrate specificity" evidence="9">
    <location>
        <position position="13"/>
    </location>
</feature>
<keyword evidence="4 9" id="KW-0546">Nucleotide metabolism</keyword>
<dbReference type="SUPFAM" id="SSF52972">
    <property type="entry name" value="ITPase-like"/>
    <property type="match status" value="1"/>
</dbReference>
<gene>
    <name evidence="10" type="ORF">CWI78_00985</name>
</gene>
<dbReference type="CDD" id="cd00555">
    <property type="entry name" value="Maf"/>
    <property type="match status" value="1"/>
</dbReference>
<comment type="caution">
    <text evidence="9">Lacks conserved residue(s) required for the propagation of feature annotation.</text>
</comment>
<dbReference type="AlphaFoldDB" id="A0A432Z588"/>
<comment type="similarity">
    <text evidence="7 9">Belongs to the Maf family. YceF subfamily.</text>
</comment>
<evidence type="ECO:0000256" key="7">
    <source>
        <dbReference type="ARBA" id="ARBA00060749"/>
    </source>
</evidence>
<comment type="caution">
    <text evidence="10">The sequence shown here is derived from an EMBL/GenBank/DDBJ whole genome shotgun (WGS) entry which is preliminary data.</text>
</comment>
<dbReference type="EC" id="3.6.1.-" evidence="9"/>
<accession>A0A432Z588</accession>
<dbReference type="PANTHER" id="PTHR43213">
    <property type="entry name" value="BIFUNCTIONAL DTTP/UTP PYROPHOSPHATASE/METHYLTRANSFERASE PROTEIN-RELATED"/>
    <property type="match status" value="1"/>
</dbReference>
<comment type="subcellular location">
    <subcellularLocation>
        <location evidence="1 9">Cytoplasm</location>
    </subcellularLocation>
</comment>
<keyword evidence="3 9" id="KW-0378">Hydrolase</keyword>
<evidence type="ECO:0000256" key="9">
    <source>
        <dbReference type="HAMAP-Rule" id="MF_00528"/>
    </source>
</evidence>
<dbReference type="EMBL" id="PIQC01000001">
    <property type="protein sequence ID" value="RUO73047.1"/>
    <property type="molecule type" value="Genomic_DNA"/>
</dbReference>
<evidence type="ECO:0000256" key="8">
    <source>
        <dbReference type="ARBA" id="ARBA00068163"/>
    </source>
</evidence>
<evidence type="ECO:0000256" key="4">
    <source>
        <dbReference type="ARBA" id="ARBA00023080"/>
    </source>
</evidence>